<evidence type="ECO:0000313" key="3">
    <source>
        <dbReference type="Proteomes" id="UP000299102"/>
    </source>
</evidence>
<comment type="caution">
    <text evidence="2">The sequence shown here is derived from an EMBL/GenBank/DDBJ whole genome shotgun (WGS) entry which is preliminary data.</text>
</comment>
<dbReference type="AlphaFoldDB" id="A0A4C1VX92"/>
<dbReference type="EMBL" id="BGZK01000420">
    <property type="protein sequence ID" value="GBP42554.1"/>
    <property type="molecule type" value="Genomic_DNA"/>
</dbReference>
<sequence length="195" mass="21917">MNESYVQHEENNFWKLGIISHQMNKACSCFEKVFGAQTAPKLPRAHAPLTTRHATRALLVHVRCALVNTTAICSLVAQMLTKRAKEKVHLLSGRSLLSMLYLLNNTLVMVVMAAVGQKVKTRTKSIHIKACRLNLQAVADNRRRKYTRDLLRMWSQQARGLRCFAGIPLAMPLLPAAFTISASYTIVTLQFTNLI</sequence>
<accession>A0A4C1VX92</accession>
<evidence type="ECO:0008006" key="4">
    <source>
        <dbReference type="Google" id="ProtNLM"/>
    </source>
</evidence>
<keyword evidence="1" id="KW-0472">Membrane</keyword>
<organism evidence="2 3">
    <name type="scientific">Eumeta variegata</name>
    <name type="common">Bagworm moth</name>
    <name type="synonym">Eumeta japonica</name>
    <dbReference type="NCBI Taxonomy" id="151549"/>
    <lineage>
        <taxon>Eukaryota</taxon>
        <taxon>Metazoa</taxon>
        <taxon>Ecdysozoa</taxon>
        <taxon>Arthropoda</taxon>
        <taxon>Hexapoda</taxon>
        <taxon>Insecta</taxon>
        <taxon>Pterygota</taxon>
        <taxon>Neoptera</taxon>
        <taxon>Endopterygota</taxon>
        <taxon>Lepidoptera</taxon>
        <taxon>Glossata</taxon>
        <taxon>Ditrysia</taxon>
        <taxon>Tineoidea</taxon>
        <taxon>Psychidae</taxon>
        <taxon>Oiketicinae</taxon>
        <taxon>Eumeta</taxon>
    </lineage>
</organism>
<keyword evidence="1" id="KW-1133">Transmembrane helix</keyword>
<feature type="transmembrane region" description="Helical" evidence="1">
    <location>
        <begin position="58"/>
        <end position="77"/>
    </location>
</feature>
<evidence type="ECO:0000256" key="1">
    <source>
        <dbReference type="SAM" id="Phobius"/>
    </source>
</evidence>
<feature type="transmembrane region" description="Helical" evidence="1">
    <location>
        <begin position="97"/>
        <end position="115"/>
    </location>
</feature>
<evidence type="ECO:0000313" key="2">
    <source>
        <dbReference type="EMBL" id="GBP42554.1"/>
    </source>
</evidence>
<dbReference type="Proteomes" id="UP000299102">
    <property type="component" value="Unassembled WGS sequence"/>
</dbReference>
<keyword evidence="1" id="KW-0812">Transmembrane</keyword>
<keyword evidence="3" id="KW-1185">Reference proteome</keyword>
<dbReference type="OrthoDB" id="6930543at2759"/>
<proteinExistence type="predicted"/>
<gene>
    <name evidence="2" type="ORF">EVAR_82004_1</name>
</gene>
<reference evidence="2 3" key="1">
    <citation type="journal article" date="2019" name="Commun. Biol.">
        <title>The bagworm genome reveals a unique fibroin gene that provides high tensile strength.</title>
        <authorList>
            <person name="Kono N."/>
            <person name="Nakamura H."/>
            <person name="Ohtoshi R."/>
            <person name="Tomita M."/>
            <person name="Numata K."/>
            <person name="Arakawa K."/>
        </authorList>
    </citation>
    <scope>NUCLEOTIDE SEQUENCE [LARGE SCALE GENOMIC DNA]</scope>
</reference>
<feature type="transmembrane region" description="Helical" evidence="1">
    <location>
        <begin position="161"/>
        <end position="187"/>
    </location>
</feature>
<name>A0A4C1VX92_EUMVA</name>
<protein>
    <recommendedName>
        <fullName evidence="4">Gustatory receptor</fullName>
    </recommendedName>
</protein>